<gene>
    <name evidence="3" type="ORF">SCARUB_00783</name>
    <name evidence="2" type="ORF">SCARUB_05266</name>
</gene>
<evidence type="ECO:0000313" key="2">
    <source>
        <dbReference type="EMBL" id="ODS29635.1"/>
    </source>
</evidence>
<reference evidence="2 4" key="1">
    <citation type="submission" date="2016-07" db="EMBL/GenBank/DDBJ databases">
        <title>Draft genome of Scalindua rubra, obtained from a brine-seawater interface in the Red Sea, sheds light on salt adaptation in anammox bacteria.</title>
        <authorList>
            <person name="Speth D.R."/>
            <person name="Lagkouvardos I."/>
            <person name="Wang Y."/>
            <person name="Qian P.-Y."/>
            <person name="Dutilh B.E."/>
            <person name="Jetten M.S."/>
        </authorList>
    </citation>
    <scope>NUCLEOTIDE SEQUENCE [LARGE SCALE GENOMIC DNA]</scope>
    <source>
        <strain evidence="2">BSI-1</strain>
    </source>
</reference>
<dbReference type="AlphaFoldDB" id="A0A1E3X205"/>
<keyword evidence="1" id="KW-1133">Transmembrane helix</keyword>
<dbReference type="Proteomes" id="UP000094056">
    <property type="component" value="Unassembled WGS sequence"/>
</dbReference>
<sequence length="98" mass="11563">MPDIEELEHRITRLEALYEDVLKERMTHIASRLDQLYEKTERDKTEILVKIEKNKAEILAKTDKDKRELIYWLVGLMLGFSTLTITAVWAILSFALKQ</sequence>
<proteinExistence type="predicted"/>
<evidence type="ECO:0000313" key="3">
    <source>
        <dbReference type="EMBL" id="ODS34110.1"/>
    </source>
</evidence>
<organism evidence="2 4">
    <name type="scientific">Candidatus Scalindua rubra</name>
    <dbReference type="NCBI Taxonomy" id="1872076"/>
    <lineage>
        <taxon>Bacteria</taxon>
        <taxon>Pseudomonadati</taxon>
        <taxon>Planctomycetota</taxon>
        <taxon>Candidatus Brocadiia</taxon>
        <taxon>Candidatus Brocadiales</taxon>
        <taxon>Candidatus Scalinduaceae</taxon>
        <taxon>Candidatus Scalindua</taxon>
    </lineage>
</organism>
<feature type="transmembrane region" description="Helical" evidence="1">
    <location>
        <begin position="69"/>
        <end position="92"/>
    </location>
</feature>
<name>A0A1E3X205_9BACT</name>
<dbReference type="EMBL" id="MAYW01000436">
    <property type="protein sequence ID" value="ODS29635.1"/>
    <property type="molecule type" value="Genomic_DNA"/>
</dbReference>
<keyword evidence="1" id="KW-0472">Membrane</keyword>
<accession>A0A1E3X205</accession>
<protein>
    <submittedName>
        <fullName evidence="2">Uncharacterized protein</fullName>
    </submittedName>
</protein>
<evidence type="ECO:0000313" key="4">
    <source>
        <dbReference type="Proteomes" id="UP000094056"/>
    </source>
</evidence>
<evidence type="ECO:0000256" key="1">
    <source>
        <dbReference type="SAM" id="Phobius"/>
    </source>
</evidence>
<dbReference type="EMBL" id="MAYW01000013">
    <property type="protein sequence ID" value="ODS34110.1"/>
    <property type="molecule type" value="Genomic_DNA"/>
</dbReference>
<comment type="caution">
    <text evidence="2">The sequence shown here is derived from an EMBL/GenBank/DDBJ whole genome shotgun (WGS) entry which is preliminary data.</text>
</comment>
<keyword evidence="1" id="KW-0812">Transmembrane</keyword>